<evidence type="ECO:0008006" key="2">
    <source>
        <dbReference type="Google" id="ProtNLM"/>
    </source>
</evidence>
<dbReference type="EMBL" id="UINC01081663">
    <property type="protein sequence ID" value="SVC25739.1"/>
    <property type="molecule type" value="Genomic_DNA"/>
</dbReference>
<sequence>MAILSDNISQFWSKLGQSNEQNKLQFMALAKDIGLEISAEELQAASGLTDELTDDQLDGVAGGRNELGTK</sequence>
<evidence type="ECO:0000313" key="1">
    <source>
        <dbReference type="EMBL" id="SVC25739.1"/>
    </source>
</evidence>
<gene>
    <name evidence="1" type="ORF">METZ01_LOCUS278593</name>
</gene>
<organism evidence="1">
    <name type="scientific">marine metagenome</name>
    <dbReference type="NCBI Taxonomy" id="408172"/>
    <lineage>
        <taxon>unclassified sequences</taxon>
        <taxon>metagenomes</taxon>
        <taxon>ecological metagenomes</taxon>
    </lineage>
</organism>
<accession>A0A382KN95</accession>
<name>A0A382KN95_9ZZZZ</name>
<protein>
    <recommendedName>
        <fullName evidence="2">Nif11 domain-containing protein</fullName>
    </recommendedName>
</protein>
<reference evidence="1" key="1">
    <citation type="submission" date="2018-05" db="EMBL/GenBank/DDBJ databases">
        <authorList>
            <person name="Lanie J.A."/>
            <person name="Ng W.-L."/>
            <person name="Kazmierczak K.M."/>
            <person name="Andrzejewski T.M."/>
            <person name="Davidsen T.M."/>
            <person name="Wayne K.J."/>
            <person name="Tettelin H."/>
            <person name="Glass J.I."/>
            <person name="Rusch D."/>
            <person name="Podicherti R."/>
            <person name="Tsui H.-C.T."/>
            <person name="Winkler M.E."/>
        </authorList>
    </citation>
    <scope>NUCLEOTIDE SEQUENCE</scope>
</reference>
<dbReference type="AlphaFoldDB" id="A0A382KN95"/>
<proteinExistence type="predicted"/>